<dbReference type="Pfam" id="PF12833">
    <property type="entry name" value="HTH_18"/>
    <property type="match status" value="1"/>
</dbReference>
<dbReference type="SUPFAM" id="SSF46689">
    <property type="entry name" value="Homeodomain-like"/>
    <property type="match status" value="2"/>
</dbReference>
<dbReference type="EC" id="3.2.2.21" evidence="3"/>
<dbReference type="CDD" id="cd00056">
    <property type="entry name" value="ENDO3c"/>
    <property type="match status" value="1"/>
</dbReference>
<dbReference type="InterPro" id="IPR003265">
    <property type="entry name" value="HhH-GPD_domain"/>
</dbReference>
<dbReference type="InterPro" id="IPR009057">
    <property type="entry name" value="Homeodomain-like_sf"/>
</dbReference>
<keyword evidence="13" id="KW-0234">DNA repair</keyword>
<evidence type="ECO:0000256" key="3">
    <source>
        <dbReference type="ARBA" id="ARBA00012000"/>
    </source>
</evidence>
<gene>
    <name evidence="16" type="ORF">CE91St30_09200</name>
</gene>
<comment type="catalytic activity">
    <reaction evidence="1">
        <text>Hydrolysis of alkylated DNA, releasing 3-methyladenine, 3-methylguanine, 7-methylguanine and 7-methyladenine.</text>
        <dbReference type="EC" id="3.2.2.21"/>
    </reaction>
</comment>
<proteinExistence type="predicted"/>
<keyword evidence="9" id="KW-0805">Transcription regulation</keyword>
<dbReference type="EMBL" id="AP025564">
    <property type="protein sequence ID" value="BDE95587.1"/>
    <property type="molecule type" value="Genomic_DNA"/>
</dbReference>
<dbReference type="InterPro" id="IPR018062">
    <property type="entry name" value="HTH_AraC-typ_CS"/>
</dbReference>
<dbReference type="Gene3D" id="1.10.10.60">
    <property type="entry name" value="Homeodomain-like"/>
    <property type="match status" value="2"/>
</dbReference>
<evidence type="ECO:0000256" key="8">
    <source>
        <dbReference type="ARBA" id="ARBA00022833"/>
    </source>
</evidence>
<dbReference type="InterPro" id="IPR004026">
    <property type="entry name" value="Ada_DNA_repair_Zn-bd"/>
</dbReference>
<reference evidence="16 17" key="1">
    <citation type="submission" date="2022-01" db="EMBL/GenBank/DDBJ databases">
        <title>Novel bile acid biosynthetic pathways are enriched in the microbiome of centenarians.</title>
        <authorList>
            <person name="Sato Y."/>
            <person name="Atarashi K."/>
            <person name="Plichta R.D."/>
            <person name="Arai Y."/>
            <person name="Sasajima S."/>
            <person name="Kearney M.S."/>
            <person name="Suda W."/>
            <person name="Takeshita K."/>
            <person name="Sasaki T."/>
            <person name="Okamoto S."/>
            <person name="Skelly N.A."/>
            <person name="Okamura Y."/>
            <person name="Vlamakis H."/>
            <person name="Li Y."/>
            <person name="Tanoue T."/>
            <person name="Takei H."/>
            <person name="Nittono H."/>
            <person name="Narushima S."/>
            <person name="Irie J."/>
            <person name="Itoh H."/>
            <person name="Moriya K."/>
            <person name="Sugiura Y."/>
            <person name="Suematsu M."/>
            <person name="Moritoki N."/>
            <person name="Shibata S."/>
            <person name="Littman R.D."/>
            <person name="Fischbach A.M."/>
            <person name="Uwamino Y."/>
            <person name="Inoue T."/>
            <person name="Honda A."/>
            <person name="Hattori M."/>
            <person name="Murai T."/>
            <person name="Xavier J.R."/>
            <person name="Hirose N."/>
            <person name="Honda K."/>
        </authorList>
    </citation>
    <scope>NUCLEOTIDE SEQUENCE [LARGE SCALE GENOMIC DNA]</scope>
    <source>
        <strain evidence="16 17">CE91-St30</strain>
    </source>
</reference>
<protein>
    <recommendedName>
        <fullName evidence="3">DNA-3-methyladenine glycosylase II</fullName>
        <ecNumber evidence="3">3.2.2.21</ecNumber>
    </recommendedName>
</protein>
<dbReference type="PANTHER" id="PTHR43003:SF13">
    <property type="entry name" value="DNA-3-METHYLADENINE GLYCOSYLASE 2"/>
    <property type="match status" value="1"/>
</dbReference>
<dbReference type="Gene3D" id="3.40.10.10">
    <property type="entry name" value="DNA Methylphosphotriester Repair Domain"/>
    <property type="match status" value="1"/>
</dbReference>
<dbReference type="PANTHER" id="PTHR43003">
    <property type="entry name" value="DNA-3-METHYLADENINE GLYCOSYLASE"/>
    <property type="match status" value="1"/>
</dbReference>
<evidence type="ECO:0000256" key="4">
    <source>
        <dbReference type="ARBA" id="ARBA00022603"/>
    </source>
</evidence>
<evidence type="ECO:0000256" key="13">
    <source>
        <dbReference type="ARBA" id="ARBA00023204"/>
    </source>
</evidence>
<evidence type="ECO:0000256" key="14">
    <source>
        <dbReference type="SAM" id="MobiDB-lite"/>
    </source>
</evidence>
<evidence type="ECO:0000313" key="17">
    <source>
        <dbReference type="Proteomes" id="UP001320544"/>
    </source>
</evidence>
<dbReference type="Proteomes" id="UP001320544">
    <property type="component" value="Chromosome"/>
</dbReference>
<evidence type="ECO:0000256" key="9">
    <source>
        <dbReference type="ARBA" id="ARBA00023015"/>
    </source>
</evidence>
<dbReference type="SMART" id="SM01009">
    <property type="entry name" value="AlkA_N"/>
    <property type="match status" value="1"/>
</dbReference>
<evidence type="ECO:0000256" key="11">
    <source>
        <dbReference type="ARBA" id="ARBA00023159"/>
    </source>
</evidence>
<keyword evidence="6" id="KW-0479">Metal-binding</keyword>
<dbReference type="SUPFAM" id="SSF55945">
    <property type="entry name" value="TATA-box binding protein-like"/>
    <property type="match status" value="1"/>
</dbReference>
<dbReference type="Gene3D" id="1.10.340.30">
    <property type="entry name" value="Hypothetical protein, domain 2"/>
    <property type="match status" value="1"/>
</dbReference>
<dbReference type="Pfam" id="PF02805">
    <property type="entry name" value="Ada_Zn_binding"/>
    <property type="match status" value="1"/>
</dbReference>
<keyword evidence="5" id="KW-0808">Transferase</keyword>
<dbReference type="Pfam" id="PF06029">
    <property type="entry name" value="AlkA_N"/>
    <property type="match status" value="1"/>
</dbReference>
<dbReference type="Gene3D" id="3.30.310.20">
    <property type="entry name" value="DNA-3-methyladenine glycosylase AlkA, N-terminal domain"/>
    <property type="match status" value="1"/>
</dbReference>
<dbReference type="InterPro" id="IPR010316">
    <property type="entry name" value="AlkA_N"/>
</dbReference>
<dbReference type="SMART" id="SM00478">
    <property type="entry name" value="ENDO3c"/>
    <property type="match status" value="1"/>
</dbReference>
<dbReference type="Pfam" id="PF00730">
    <property type="entry name" value="HhH-GPD"/>
    <property type="match status" value="1"/>
</dbReference>
<dbReference type="InterPro" id="IPR037046">
    <property type="entry name" value="AlkA_N_sf"/>
</dbReference>
<dbReference type="InterPro" id="IPR023170">
    <property type="entry name" value="HhH_base_excis_C"/>
</dbReference>
<dbReference type="Gene3D" id="1.10.1670.10">
    <property type="entry name" value="Helix-hairpin-Helix base-excision DNA repair enzymes (C-terminal)"/>
    <property type="match status" value="1"/>
</dbReference>
<evidence type="ECO:0000256" key="1">
    <source>
        <dbReference type="ARBA" id="ARBA00000086"/>
    </source>
</evidence>
<feature type="compositionally biased region" description="Low complexity" evidence="14">
    <location>
        <begin position="549"/>
        <end position="562"/>
    </location>
</feature>
<dbReference type="InterPro" id="IPR011257">
    <property type="entry name" value="DNA_glycosylase"/>
</dbReference>
<dbReference type="SUPFAM" id="SSF57884">
    <property type="entry name" value="Ada DNA repair protein, N-terminal domain (N-Ada 10)"/>
    <property type="match status" value="1"/>
</dbReference>
<evidence type="ECO:0000256" key="6">
    <source>
        <dbReference type="ARBA" id="ARBA00022723"/>
    </source>
</evidence>
<dbReference type="SUPFAM" id="SSF48150">
    <property type="entry name" value="DNA-glycosylase"/>
    <property type="match status" value="1"/>
</dbReference>
<evidence type="ECO:0000256" key="10">
    <source>
        <dbReference type="ARBA" id="ARBA00023125"/>
    </source>
</evidence>
<organism evidence="16 17">
    <name type="scientific">Raoultibacter timonensis</name>
    <dbReference type="NCBI Taxonomy" id="1907662"/>
    <lineage>
        <taxon>Bacteria</taxon>
        <taxon>Bacillati</taxon>
        <taxon>Actinomycetota</taxon>
        <taxon>Coriobacteriia</taxon>
        <taxon>Eggerthellales</taxon>
        <taxon>Eggerthellaceae</taxon>
        <taxon>Raoultibacter</taxon>
    </lineage>
</organism>
<feature type="region of interest" description="Disordered" evidence="14">
    <location>
        <begin position="549"/>
        <end position="587"/>
    </location>
</feature>
<evidence type="ECO:0000256" key="2">
    <source>
        <dbReference type="ARBA" id="ARBA00001947"/>
    </source>
</evidence>
<keyword evidence="11" id="KW-0010">Activator</keyword>
<evidence type="ECO:0000256" key="12">
    <source>
        <dbReference type="ARBA" id="ARBA00023163"/>
    </source>
</evidence>
<comment type="cofactor">
    <cofactor evidence="2">
        <name>Zn(2+)</name>
        <dbReference type="ChEBI" id="CHEBI:29105"/>
    </cofactor>
</comment>
<keyword evidence="8" id="KW-0862">Zinc</keyword>
<keyword evidence="12" id="KW-0804">Transcription</keyword>
<keyword evidence="10" id="KW-0238">DNA-binding</keyword>
<keyword evidence="4" id="KW-0489">Methyltransferase</keyword>
<feature type="domain" description="HTH araC/xylS-type" evidence="15">
    <location>
        <begin position="115"/>
        <end position="216"/>
    </location>
</feature>
<dbReference type="PROSITE" id="PS01124">
    <property type="entry name" value="HTH_ARAC_FAMILY_2"/>
    <property type="match status" value="1"/>
</dbReference>
<evidence type="ECO:0000256" key="7">
    <source>
        <dbReference type="ARBA" id="ARBA00022763"/>
    </source>
</evidence>
<dbReference type="InterPro" id="IPR018060">
    <property type="entry name" value="HTH_AraC"/>
</dbReference>
<name>A0ABM7WH58_9ACTN</name>
<dbReference type="InterPro" id="IPR051912">
    <property type="entry name" value="Alkylbase_DNA_Glycosylase/TA"/>
</dbReference>
<keyword evidence="17" id="KW-1185">Reference proteome</keyword>
<evidence type="ECO:0000313" key="16">
    <source>
        <dbReference type="EMBL" id="BDE95587.1"/>
    </source>
</evidence>
<keyword evidence="7" id="KW-0227">DNA damage</keyword>
<evidence type="ECO:0000256" key="5">
    <source>
        <dbReference type="ARBA" id="ARBA00022679"/>
    </source>
</evidence>
<evidence type="ECO:0000259" key="15">
    <source>
        <dbReference type="PROSITE" id="PS01124"/>
    </source>
</evidence>
<accession>A0ABM7WH58</accession>
<sequence>MKQQSTTRQPFQSKHGAEAVEKVLGAERSFGTPLPDGDTCWEALGMRDPRLDGLFFVGVSSTGIYCRAVCSAKRPKRENCTFFKTAAEAEAAGFRPCLKCRPELAPGVPLAPDTDRAVRRAAQLIREGSGARGIADIAAELGLSERQMRRLFERAFGVTPTEYRTTCRLLLAKSLLTDTELPITRVAYACGFSSVRRFNDAFSERYRMPPSRFRVKAASGISQTGAGPIVLHVGYRPPFRFDLLLDFLRMRAIDGVEAVREDSYARTVRLDASSPRIGLDASSFDGEARAATGGTAASYPRIGWIGVEDESEKSRLSVTVSPELFDDLPLVLARVRRLFDTDCLPSSIEAGLDDFYGRVPGSRRIAGVRLPCCFDGFEMAVRAILGQQITVKAAGTLAGRVAHEFGHPVDTPYEGLDIAFPPPVAFCAPDAANRLGELGVIGQRARAICALAEAVCSGEVGLYPGADLETDAAALKAIPGIGDWTVQYLLMRAYGHPDAFPAADLGVRDAFPGLKPREIAALSENWRPWRSYAVMSLWSSHATSAFGSQGGKAASGKATGASLRSGFGKEVGTRSQSGSAKGIESAP</sequence>
<dbReference type="RefSeq" id="WP_244411923.1">
    <property type="nucleotide sequence ID" value="NZ_AP025564.1"/>
</dbReference>
<dbReference type="InterPro" id="IPR035451">
    <property type="entry name" value="Ada-like_dom_sf"/>
</dbReference>
<dbReference type="PROSITE" id="PS00041">
    <property type="entry name" value="HTH_ARAC_FAMILY_1"/>
    <property type="match status" value="1"/>
</dbReference>
<dbReference type="SMART" id="SM00342">
    <property type="entry name" value="HTH_ARAC"/>
    <property type="match status" value="1"/>
</dbReference>